<dbReference type="AlphaFoldDB" id="A0A7K0CR97"/>
<feature type="domain" description="HTH cro/C1-type" evidence="1">
    <location>
        <begin position="21"/>
        <end position="74"/>
    </location>
</feature>
<dbReference type="OrthoDB" id="3669136at2"/>
<dbReference type="Pfam" id="PF13560">
    <property type="entry name" value="HTH_31"/>
    <property type="match status" value="1"/>
</dbReference>
<dbReference type="InterPro" id="IPR043917">
    <property type="entry name" value="DUF5753"/>
</dbReference>
<dbReference type="SMART" id="SM00530">
    <property type="entry name" value="HTH_XRE"/>
    <property type="match status" value="1"/>
</dbReference>
<organism evidence="2 3">
    <name type="scientific">Streptomyces smaragdinus</name>
    <dbReference type="NCBI Taxonomy" id="2585196"/>
    <lineage>
        <taxon>Bacteria</taxon>
        <taxon>Bacillati</taxon>
        <taxon>Actinomycetota</taxon>
        <taxon>Actinomycetes</taxon>
        <taxon>Kitasatosporales</taxon>
        <taxon>Streptomycetaceae</taxon>
        <taxon>Streptomyces</taxon>
    </lineage>
</organism>
<dbReference type="InterPro" id="IPR001387">
    <property type="entry name" value="Cro/C1-type_HTH"/>
</dbReference>
<accession>A0A7K0CR97</accession>
<reference evidence="2 3" key="1">
    <citation type="submission" date="2019-10" db="EMBL/GenBank/DDBJ databases">
        <title>Streptomyces smaragdinus sp. nov. and Streptomyces fabii sp. nov., isolated from the gut of fungus growing-termite Macrotermes natalensis.</title>
        <authorList>
            <person name="Schwitalla J."/>
            <person name="Benndorf R."/>
            <person name="Martin K."/>
            <person name="De Beer W."/>
            <person name="Kaster A.-K."/>
            <person name="Vollmers J."/>
            <person name="Poulsen M."/>
            <person name="Beemelmanns C."/>
        </authorList>
    </citation>
    <scope>NUCLEOTIDE SEQUENCE [LARGE SCALE GENOMIC DNA]</scope>
    <source>
        <strain evidence="2 3">RB5</strain>
    </source>
</reference>
<proteinExistence type="predicted"/>
<gene>
    <name evidence="2" type="ORF">SRB5_57040</name>
</gene>
<dbReference type="Pfam" id="PF19054">
    <property type="entry name" value="DUF5753"/>
    <property type="match status" value="1"/>
</dbReference>
<sequence length="281" mass="31301">MAEPEGEVLAGELYRLVGRQIKAARERAGLTQRELSELIGYSEELISSVERGRRVPQPEFLAAVDDALGCGGLLKAICGDVTAARDRARGRARHPVWFRDYARLEREATEIGFYSTLTVPGLLQTENYARTILLARQPLLDAETIEERVAARLARQQVLERWPLPMVTVVLDEAVLLRRIGGPEVQREQLECLLRIGALRNVQLQVLPLDYDGHAGMEGPFILIYPKGQPPVGYGEFQDFSQLVTDPDEVRVLAARYGSIRAQALAPAESHALIDRLRGEL</sequence>
<dbReference type="RefSeq" id="WP_153456345.1">
    <property type="nucleotide sequence ID" value="NZ_WEGJ01000035.1"/>
</dbReference>
<comment type="caution">
    <text evidence="2">The sequence shown here is derived from an EMBL/GenBank/DDBJ whole genome shotgun (WGS) entry which is preliminary data.</text>
</comment>
<dbReference type="SUPFAM" id="SSF47413">
    <property type="entry name" value="lambda repressor-like DNA-binding domains"/>
    <property type="match status" value="1"/>
</dbReference>
<dbReference type="GO" id="GO:0003677">
    <property type="term" value="F:DNA binding"/>
    <property type="evidence" value="ECO:0007669"/>
    <property type="project" value="InterPro"/>
</dbReference>
<name>A0A7K0CR97_9ACTN</name>
<dbReference type="CDD" id="cd00093">
    <property type="entry name" value="HTH_XRE"/>
    <property type="match status" value="1"/>
</dbReference>
<evidence type="ECO:0000313" key="3">
    <source>
        <dbReference type="Proteomes" id="UP000466345"/>
    </source>
</evidence>
<dbReference type="Gene3D" id="1.10.260.40">
    <property type="entry name" value="lambda repressor-like DNA-binding domains"/>
    <property type="match status" value="1"/>
</dbReference>
<dbReference type="PROSITE" id="PS50943">
    <property type="entry name" value="HTH_CROC1"/>
    <property type="match status" value="1"/>
</dbReference>
<evidence type="ECO:0000313" key="2">
    <source>
        <dbReference type="EMBL" id="MQY15522.1"/>
    </source>
</evidence>
<protein>
    <recommendedName>
        <fullName evidence="1">HTH cro/C1-type domain-containing protein</fullName>
    </recommendedName>
</protein>
<evidence type="ECO:0000259" key="1">
    <source>
        <dbReference type="PROSITE" id="PS50943"/>
    </source>
</evidence>
<keyword evidence="3" id="KW-1185">Reference proteome</keyword>
<dbReference type="InterPro" id="IPR010982">
    <property type="entry name" value="Lambda_DNA-bd_dom_sf"/>
</dbReference>
<dbReference type="EMBL" id="WEGJ01000035">
    <property type="protein sequence ID" value="MQY15522.1"/>
    <property type="molecule type" value="Genomic_DNA"/>
</dbReference>
<dbReference type="Proteomes" id="UP000466345">
    <property type="component" value="Unassembled WGS sequence"/>
</dbReference>